<comment type="caution">
    <text evidence="2">The sequence shown here is derived from an EMBL/GenBank/DDBJ whole genome shotgun (WGS) entry which is preliminary data.</text>
</comment>
<reference evidence="2" key="2">
    <citation type="submission" date="2021-04" db="EMBL/GenBank/DDBJ databases">
        <title>Genome-wide patterns of bracovirus chromosomal integration into multiple host tissues during parasitism.</title>
        <authorList>
            <person name="Chebbi M.A.C."/>
        </authorList>
    </citation>
    <scope>NUCLEOTIDE SEQUENCE</scope>
    <source>
        <tissue evidence="2">Whole body</tissue>
    </source>
</reference>
<evidence type="ECO:0000313" key="2">
    <source>
        <dbReference type="EMBL" id="KAG8036786.1"/>
    </source>
</evidence>
<feature type="transmembrane region" description="Helical" evidence="1">
    <location>
        <begin position="33"/>
        <end position="51"/>
    </location>
</feature>
<protein>
    <submittedName>
        <fullName evidence="2">Uncharacterized protein</fullName>
    </submittedName>
</protein>
<dbReference type="Proteomes" id="UP000729913">
    <property type="component" value="Unassembled WGS sequence"/>
</dbReference>
<accession>A0A8J5R614</accession>
<evidence type="ECO:0000256" key="1">
    <source>
        <dbReference type="SAM" id="Phobius"/>
    </source>
</evidence>
<keyword evidence="1" id="KW-1133">Transmembrane helix</keyword>
<dbReference type="AlphaFoldDB" id="A0A8J5R614"/>
<keyword evidence="1" id="KW-0472">Membrane</keyword>
<proteinExistence type="predicted"/>
<evidence type="ECO:0000313" key="3">
    <source>
        <dbReference type="Proteomes" id="UP000729913"/>
    </source>
</evidence>
<keyword evidence="1" id="KW-0812">Transmembrane</keyword>
<dbReference type="OrthoDB" id="6067390at2759"/>
<keyword evidence="3" id="KW-1185">Reference proteome</keyword>
<dbReference type="EMBL" id="JAAOIC020000048">
    <property type="protein sequence ID" value="KAG8036786.1"/>
    <property type="molecule type" value="Genomic_DNA"/>
</dbReference>
<reference evidence="2" key="1">
    <citation type="submission" date="2020-03" db="EMBL/GenBank/DDBJ databases">
        <authorList>
            <person name="Chebbi M.A."/>
            <person name="Drezen J.M."/>
        </authorList>
    </citation>
    <scope>NUCLEOTIDE SEQUENCE</scope>
    <source>
        <tissue evidence="2">Whole body</tissue>
    </source>
</reference>
<name>A0A8J5R614_9HYME</name>
<sequence length="79" mass="10006">MDVNVPKDRMMKYPYTWTAKLQMFPYKYYWKHAWMTKYWVIGLFCTMPIYWKIQRMVNSPENVEKWREIRRKEFSGESH</sequence>
<organism evidence="2 3">
    <name type="scientific">Cotesia typhae</name>
    <dbReference type="NCBI Taxonomy" id="2053667"/>
    <lineage>
        <taxon>Eukaryota</taxon>
        <taxon>Metazoa</taxon>
        <taxon>Ecdysozoa</taxon>
        <taxon>Arthropoda</taxon>
        <taxon>Hexapoda</taxon>
        <taxon>Insecta</taxon>
        <taxon>Pterygota</taxon>
        <taxon>Neoptera</taxon>
        <taxon>Endopterygota</taxon>
        <taxon>Hymenoptera</taxon>
        <taxon>Apocrita</taxon>
        <taxon>Ichneumonoidea</taxon>
        <taxon>Braconidae</taxon>
        <taxon>Microgastrinae</taxon>
        <taxon>Cotesia</taxon>
    </lineage>
</organism>
<gene>
    <name evidence="2" type="ORF">G9C98_004108</name>
</gene>